<dbReference type="STRING" id="35756.GCA_001044155_02658"/>
<dbReference type="AlphaFoldDB" id="A0A376CLU6"/>
<dbReference type="Gene3D" id="3.30.950.30">
    <property type="entry name" value="Schlafen, AAA domain"/>
    <property type="match status" value="1"/>
</dbReference>
<dbReference type="InterPro" id="IPR038461">
    <property type="entry name" value="Schlafen_AlbA_2_dom_sf"/>
</dbReference>
<feature type="domain" description="Schlafen AlbA-2" evidence="1">
    <location>
        <begin position="52"/>
        <end position="176"/>
    </location>
</feature>
<reference evidence="2 3" key="1">
    <citation type="submission" date="2018-06" db="EMBL/GenBank/DDBJ databases">
        <authorList>
            <consortium name="Pathogen Informatics"/>
            <person name="Doyle S."/>
        </authorList>
    </citation>
    <scope>NUCLEOTIDE SEQUENCE [LARGE SCALE GENOMIC DNA]</scope>
    <source>
        <strain evidence="2 3">NCTC11862</strain>
    </source>
</reference>
<dbReference type="Pfam" id="PF04326">
    <property type="entry name" value="SLFN_AlbA_2"/>
    <property type="match status" value="1"/>
</dbReference>
<keyword evidence="2" id="KW-0067">ATP-binding</keyword>
<keyword evidence="3" id="KW-1185">Reference proteome</keyword>
<dbReference type="EC" id="3.6.1.-" evidence="2"/>
<gene>
    <name evidence="2" type="ORF">NCTC11862_01271</name>
</gene>
<proteinExistence type="predicted"/>
<dbReference type="PANTHER" id="PTHR30595:SF6">
    <property type="entry name" value="SCHLAFEN ALBA-2 DOMAIN-CONTAINING PROTEIN"/>
    <property type="match status" value="1"/>
</dbReference>
<dbReference type="Pfam" id="PF13749">
    <property type="entry name" value="HATPase_c_4"/>
    <property type="match status" value="1"/>
</dbReference>
<dbReference type="InterPro" id="IPR007421">
    <property type="entry name" value="Schlafen_AlbA_2_dom"/>
</dbReference>
<accession>A0A376CLU6</accession>
<keyword evidence="2" id="KW-0347">Helicase</keyword>
<evidence type="ECO:0000313" key="2">
    <source>
        <dbReference type="EMBL" id="STC69476.1"/>
    </source>
</evidence>
<protein>
    <submittedName>
        <fullName evidence="2">ATP-dependent DNA helicase</fullName>
        <ecNumber evidence="2">3.6.1.-</ecNumber>
    </submittedName>
</protein>
<evidence type="ECO:0000259" key="1">
    <source>
        <dbReference type="Pfam" id="PF04326"/>
    </source>
</evidence>
<dbReference type="GO" id="GO:0016787">
    <property type="term" value="F:hydrolase activity"/>
    <property type="evidence" value="ECO:0007669"/>
    <property type="project" value="UniProtKB-KW"/>
</dbReference>
<organism evidence="2 3">
    <name type="scientific">Corynebacterium pilosum</name>
    <dbReference type="NCBI Taxonomy" id="35756"/>
    <lineage>
        <taxon>Bacteria</taxon>
        <taxon>Bacillati</taxon>
        <taxon>Actinomycetota</taxon>
        <taxon>Actinomycetes</taxon>
        <taxon>Mycobacteriales</taxon>
        <taxon>Corynebacteriaceae</taxon>
        <taxon>Corynebacterium</taxon>
    </lineage>
</organism>
<dbReference type="PANTHER" id="PTHR30595">
    <property type="entry name" value="GLPR-RELATED TRANSCRIPTIONAL REPRESSOR"/>
    <property type="match status" value="1"/>
</dbReference>
<keyword evidence="2" id="KW-0547">Nucleotide-binding</keyword>
<dbReference type="EMBL" id="UFXQ01000001">
    <property type="protein sequence ID" value="STC69476.1"/>
    <property type="molecule type" value="Genomic_DNA"/>
</dbReference>
<sequence length="596" mass="65646">MPISSIKVVSSCFSDDENNFLGLCRMSPMTLSPEILKALDSIAAGAIADSVESETLEFKEDPAHRSSVEKTRAPFIEKIINESICMANSESARGSIVIGVADRIGGPEAFFGTSLEPDDVEHKVFNRTVPNLRVLARVEHYHGARLLIVHIPEALTLYTRRDGGALRRVGTRCIPVTEEDRVAIRAVRANPDFSRRPSHHNIEDIPLEVISEVRRLLSLRRRQTGADPSLPETTTGLLREIGLLTDEGQLNMAGAILLLPTPATEPSIRYLWRPLPGGDPRVTEYTDPLLLSLQALRRQIAHSADDEITRVQFEDGQEIAIPRFPEQAIDESVSNALIHRDWQRPGPVVIDQSPVLLKVFSPGGLPAGVKPEKLLTTQSIPRNPRLIGAMRMLGLAEESSRGFDRMWASMIQTGRDAPRVDPTDVSVEIFLSAGTPDVGFIKSLHQLAAHFGNEIIFSVNCLIVVWHLWNAPLITEKTAGEKTQANSLEVRQLMETLVDIDLLKPVRDAAEWVLGDTARGLMGKTGARQLAAVSVQEWLETKLSEGDSIRSADAAEALGVPREEITDHLRHLRSLGRAVIDPTGPSRGSNTRWIMP</sequence>
<dbReference type="Gene3D" id="3.30.565.60">
    <property type="match status" value="1"/>
</dbReference>
<dbReference type="InterPro" id="IPR038475">
    <property type="entry name" value="RecG_C_sf"/>
</dbReference>
<dbReference type="Gene3D" id="6.10.10.130">
    <property type="match status" value="1"/>
</dbReference>
<name>A0A376CLU6_9CORY</name>
<dbReference type="Proteomes" id="UP000254467">
    <property type="component" value="Unassembled WGS sequence"/>
</dbReference>
<keyword evidence="2" id="KW-0378">Hydrolase</keyword>
<dbReference type="GO" id="GO:0004386">
    <property type="term" value="F:helicase activity"/>
    <property type="evidence" value="ECO:0007669"/>
    <property type="project" value="UniProtKB-KW"/>
</dbReference>
<evidence type="ECO:0000313" key="3">
    <source>
        <dbReference type="Proteomes" id="UP000254467"/>
    </source>
</evidence>